<keyword evidence="3" id="KW-0853">WD repeat</keyword>
<evidence type="ECO:0000256" key="4">
    <source>
        <dbReference type="SAM" id="MobiDB-lite"/>
    </source>
</evidence>
<comment type="similarity">
    <text evidence="1">Belongs to the WD repeat L(2)GL family.</text>
</comment>
<dbReference type="AlphaFoldDB" id="A0AA35XBH8"/>
<dbReference type="GO" id="GO:0045159">
    <property type="term" value="F:myosin II binding"/>
    <property type="evidence" value="ECO:0007669"/>
    <property type="project" value="TreeGrafter"/>
</dbReference>
<dbReference type="GO" id="GO:0005886">
    <property type="term" value="C:plasma membrane"/>
    <property type="evidence" value="ECO:0007669"/>
    <property type="project" value="TreeGrafter"/>
</dbReference>
<comment type="caution">
    <text evidence="5">The sequence shown here is derived from an EMBL/GenBank/DDBJ whole genome shotgun (WGS) entry which is preliminary data.</text>
</comment>
<dbReference type="GO" id="GO:0019905">
    <property type="term" value="F:syntaxin binding"/>
    <property type="evidence" value="ECO:0007669"/>
    <property type="project" value="TreeGrafter"/>
</dbReference>
<dbReference type="GO" id="GO:0006887">
    <property type="term" value="P:exocytosis"/>
    <property type="evidence" value="ECO:0007669"/>
    <property type="project" value="UniProtKB-KW"/>
</dbReference>
<evidence type="ECO:0000313" key="6">
    <source>
        <dbReference type="Proteomes" id="UP001174909"/>
    </source>
</evidence>
<keyword evidence="6" id="KW-1185">Reference proteome</keyword>
<dbReference type="Pfam" id="PF00400">
    <property type="entry name" value="WD40"/>
    <property type="match status" value="1"/>
</dbReference>
<dbReference type="InterPro" id="IPR001680">
    <property type="entry name" value="WD40_rpt"/>
</dbReference>
<dbReference type="PROSITE" id="PS50082">
    <property type="entry name" value="WD_REPEATS_2"/>
    <property type="match status" value="2"/>
</dbReference>
<keyword evidence="2" id="KW-0268">Exocytosis</keyword>
<dbReference type="GO" id="GO:0005096">
    <property type="term" value="F:GTPase activator activity"/>
    <property type="evidence" value="ECO:0007669"/>
    <property type="project" value="TreeGrafter"/>
</dbReference>
<dbReference type="SMART" id="SM00320">
    <property type="entry name" value="WD40"/>
    <property type="match status" value="3"/>
</dbReference>
<dbReference type="InterPro" id="IPR036322">
    <property type="entry name" value="WD40_repeat_dom_sf"/>
</dbReference>
<dbReference type="GO" id="GO:0005737">
    <property type="term" value="C:cytoplasm"/>
    <property type="evidence" value="ECO:0007669"/>
    <property type="project" value="TreeGrafter"/>
</dbReference>
<evidence type="ECO:0000256" key="2">
    <source>
        <dbReference type="ARBA" id="ARBA00022483"/>
    </source>
</evidence>
<gene>
    <name evidence="5" type="ORF">GBAR_LOCUS28129</name>
</gene>
<feature type="repeat" description="WD" evidence="3">
    <location>
        <begin position="213"/>
        <end position="245"/>
    </location>
</feature>
<dbReference type="Proteomes" id="UP001174909">
    <property type="component" value="Unassembled WGS sequence"/>
</dbReference>
<dbReference type="InterPro" id="IPR000664">
    <property type="entry name" value="Lethal2_giant"/>
</dbReference>
<evidence type="ECO:0000313" key="5">
    <source>
        <dbReference type="EMBL" id="CAI8051354.1"/>
    </source>
</evidence>
<dbReference type="GO" id="GO:0006893">
    <property type="term" value="P:Golgi to plasma membrane transport"/>
    <property type="evidence" value="ECO:0007669"/>
    <property type="project" value="TreeGrafter"/>
</dbReference>
<sequence>MWKLFSRRKKRAPADESVAELRDKFHLETHGYHGFPLGPSSMTFDPYRRLLYIGTNSGEIRMVGTPGVRLSGNLDDMGKINQILPFTSEPALITVCGGNMMYRWCLEQGERQDAPELVLDRSYKFQGGLNHLSMDTQFDGMSPEVLSWSRARAVLGYKGKDIPGEVRTLDISPRNPKQLLIGYEHGYFELWDALTWKPLLILGPFRDSGDTLAVAWNGDGERFVSSHQDGTIAYWNLDSPEGPVSTRRLHDGRCQDIVRILWPRDNMLVMSGGASLDKIDGDSVTVAVDDELYTMQLTSPVRGMHVLEDVHTDRDSGIVNSGSDCVTTTTMRDILVLLLEQEILFIELSPPEFPLVPPPYLISPHNSPMKLVTLSSRVSREVWQSLSQIGRVQRETVYRASTKKWPVNGGKLRSRAHDRRDVLLTGHEDGTVKFWDISNPNMNLLYTVNCSMFFSSEDALNTDFFTEDSTERTDPTNIKQMGFWDPRSDDDQLTVTSLDFQEELLAVGLHGGATLIFSLSSQSSVIDMKLVRVSIMRDDPRQRSRNWQAPLTLRTGGVECPPGYHPSHCIHLFPNVSTTTLAIAKDQRLIAVGCVYGFTVVDFLKGDIIHIQSTFDSSSPDPTQMSRMQSIRRSFRQSLKRLNVRHSMRGAQSTQRSYRPSNFVRSGSARPSVAKSRRGGGGGAGTMTPPPKRDFVKTMAFTAPCHLAGHSSWYGLLVGTNCGRLLTYTIDMPAPKHREARSPIVMPVEHNFNVKKDETVLFAGVIDAQSYLLDVNDEGSFRSARGTQYLTVCTEEGIKSALLIMDSEGYISVYTLPDLKLICRDDCVDATDAVGQRNFACSSVGVILHQRSPSEFARESLTEEGRLEVGFSVPLKTVTPLVLTPQTPKHELVDQLPTPLDIKVSTAFL</sequence>
<dbReference type="PANTHER" id="PTHR10241">
    <property type="entry name" value="LETHAL 2 GIANT LARVAE PROTEIN"/>
    <property type="match status" value="1"/>
</dbReference>
<dbReference type="SUPFAM" id="SSF50978">
    <property type="entry name" value="WD40 repeat-like"/>
    <property type="match status" value="1"/>
</dbReference>
<reference evidence="5" key="1">
    <citation type="submission" date="2023-03" db="EMBL/GenBank/DDBJ databases">
        <authorList>
            <person name="Steffen K."/>
            <person name="Cardenas P."/>
        </authorList>
    </citation>
    <scope>NUCLEOTIDE SEQUENCE</scope>
</reference>
<protein>
    <submittedName>
        <fullName evidence="5">LLGL scribble cell polarity complex component 2</fullName>
    </submittedName>
</protein>
<proteinExistence type="inferred from homology"/>
<dbReference type="InterPro" id="IPR015943">
    <property type="entry name" value="WD40/YVTN_repeat-like_dom_sf"/>
</dbReference>
<feature type="repeat" description="WD" evidence="3">
    <location>
        <begin position="423"/>
        <end position="445"/>
    </location>
</feature>
<dbReference type="PRINTS" id="PR00962">
    <property type="entry name" value="LETHAL2GIANT"/>
</dbReference>
<feature type="region of interest" description="Disordered" evidence="4">
    <location>
        <begin position="646"/>
        <end position="691"/>
    </location>
</feature>
<feature type="compositionally biased region" description="Polar residues" evidence="4">
    <location>
        <begin position="650"/>
        <end position="665"/>
    </location>
</feature>
<dbReference type="EMBL" id="CASHTH010003923">
    <property type="protein sequence ID" value="CAI8051354.1"/>
    <property type="molecule type" value="Genomic_DNA"/>
</dbReference>
<evidence type="ECO:0000256" key="1">
    <source>
        <dbReference type="ARBA" id="ARBA00008070"/>
    </source>
</evidence>
<name>A0AA35XBH8_GEOBA</name>
<dbReference type="PANTHER" id="PTHR10241:SF25">
    <property type="entry name" value="TOMOSYN, ISOFORM C"/>
    <property type="match status" value="1"/>
</dbReference>
<organism evidence="5 6">
    <name type="scientific">Geodia barretti</name>
    <name type="common">Barrett's horny sponge</name>
    <dbReference type="NCBI Taxonomy" id="519541"/>
    <lineage>
        <taxon>Eukaryota</taxon>
        <taxon>Metazoa</taxon>
        <taxon>Porifera</taxon>
        <taxon>Demospongiae</taxon>
        <taxon>Heteroscleromorpha</taxon>
        <taxon>Tetractinellida</taxon>
        <taxon>Astrophorina</taxon>
        <taxon>Geodiidae</taxon>
        <taxon>Geodia</taxon>
    </lineage>
</organism>
<evidence type="ECO:0000256" key="3">
    <source>
        <dbReference type="PROSITE-ProRule" id="PRU00221"/>
    </source>
</evidence>
<accession>A0AA35XBH8</accession>
<dbReference type="Gene3D" id="2.130.10.10">
    <property type="entry name" value="YVTN repeat-like/Quinoprotein amine dehydrogenase"/>
    <property type="match status" value="2"/>
</dbReference>